<comment type="caution">
    <text evidence="3">The sequence shown here is derived from an EMBL/GenBank/DDBJ whole genome shotgun (WGS) entry which is preliminary data.</text>
</comment>
<dbReference type="InterPro" id="IPR007518">
    <property type="entry name" value="MINDY"/>
</dbReference>
<feature type="region of interest" description="Disordered" evidence="1">
    <location>
        <begin position="398"/>
        <end position="428"/>
    </location>
</feature>
<sequence>MFDAKLMDSCSPPSCSAVPPPPQEAETEAKREERDKDIVHRTKMIDFLGRTTPIILQKDNGPCPLLAICNVLSLKNSLKLSPDNISEVSQEKLLSLIAEHLIDSNSNIDDKDTDYVENQQQNIADAIDLLPRLTTGIDVNIQFRRIDDFEFTPECAIFDLLDIPLYHGWIVDPQDSETADAIGSKSYNTLMGELVSLETQIMESEQKNDPEDDVDFVAATTAALGVPSPCLSRCQSFIDSPRKARKGDIEEVAELLRVLQLSAAERSSSAADGVGADVNLVENACIDKNVTSGTVTRLETVEKNVTHGTVNSGTWIPGEFTQEAVCSISKTDRENNSVHCAYKESTESCETAVDNISCDPLIENQNVQPVSLEEDSQSASTTFQDKCRSGEHVKNEFTSTSDLDEPRNHLTDCKAGESSSSIATNLDSSSGRVHNIDKSDTFTSSVDNSEPIYEGEECIMKSGTMVYENQEPIYEGEVALAEQVDRGFMDDGKFKGRISIKQGELIRNFMKNSASQLTIYGLFCLQDKVKEREICVFFRNNHFNTMFKVNGDTLFMTGNFKEFKMDDRSNDTWDEDNAMASTAISLGGYLGITYFDALFGSSDLELAIALQKLEFEEQQPQRNSQQQDNGSSDSRMITAPQVSQNSGKYVPSSSSKQESKSKEKCIVM</sequence>
<organism evidence="3 4">
    <name type="scientific">Rehmannia glutinosa</name>
    <name type="common">Chinese foxglove</name>
    <dbReference type="NCBI Taxonomy" id="99300"/>
    <lineage>
        <taxon>Eukaryota</taxon>
        <taxon>Viridiplantae</taxon>
        <taxon>Streptophyta</taxon>
        <taxon>Embryophyta</taxon>
        <taxon>Tracheophyta</taxon>
        <taxon>Spermatophyta</taxon>
        <taxon>Magnoliopsida</taxon>
        <taxon>eudicotyledons</taxon>
        <taxon>Gunneridae</taxon>
        <taxon>Pentapetalae</taxon>
        <taxon>asterids</taxon>
        <taxon>lamiids</taxon>
        <taxon>Lamiales</taxon>
        <taxon>Orobanchaceae</taxon>
        <taxon>Rehmannieae</taxon>
        <taxon>Rehmannia</taxon>
    </lineage>
</organism>
<feature type="compositionally biased region" description="Low complexity" evidence="1">
    <location>
        <begin position="618"/>
        <end position="635"/>
    </location>
</feature>
<reference evidence="3 4" key="1">
    <citation type="journal article" date="2021" name="Comput. Struct. Biotechnol. J.">
        <title>De novo genome assembly of the potent medicinal plant Rehmannia glutinosa using nanopore technology.</title>
        <authorList>
            <person name="Ma L."/>
            <person name="Dong C."/>
            <person name="Song C."/>
            <person name="Wang X."/>
            <person name="Zheng X."/>
            <person name="Niu Y."/>
            <person name="Chen S."/>
            <person name="Feng W."/>
        </authorList>
    </citation>
    <scope>NUCLEOTIDE SEQUENCE [LARGE SCALE GENOMIC DNA]</scope>
    <source>
        <strain evidence="3">DH-2019</strain>
    </source>
</reference>
<keyword evidence="4" id="KW-1185">Reference proteome</keyword>
<dbReference type="Proteomes" id="UP001318860">
    <property type="component" value="Unassembled WGS sequence"/>
</dbReference>
<feature type="region of interest" description="Disordered" evidence="1">
    <location>
        <begin position="1"/>
        <end position="35"/>
    </location>
</feature>
<dbReference type="InterPro" id="IPR033979">
    <property type="entry name" value="MINDY_domain"/>
</dbReference>
<feature type="compositionally biased region" description="Basic and acidic residues" evidence="1">
    <location>
        <begin position="404"/>
        <end position="415"/>
    </location>
</feature>
<feature type="compositionally biased region" description="Polar residues" evidence="1">
    <location>
        <begin position="417"/>
        <end position="428"/>
    </location>
</feature>
<protein>
    <recommendedName>
        <fullName evidence="2">MINDY deubiquitinase domain-containing protein</fullName>
    </recommendedName>
</protein>
<dbReference type="Pfam" id="PF04424">
    <property type="entry name" value="MINDY_DUB"/>
    <property type="match status" value="1"/>
</dbReference>
<evidence type="ECO:0000313" key="4">
    <source>
        <dbReference type="Proteomes" id="UP001318860"/>
    </source>
</evidence>
<dbReference type="PANTHER" id="PTHR18063">
    <property type="entry name" value="NF-E2 INDUCIBLE PROTEIN"/>
    <property type="match status" value="1"/>
</dbReference>
<accession>A0ABR0U4J0</accession>
<feature type="domain" description="MINDY deubiquitinase" evidence="2">
    <location>
        <begin position="40"/>
        <end position="556"/>
    </location>
</feature>
<proteinExistence type="predicted"/>
<evidence type="ECO:0000256" key="1">
    <source>
        <dbReference type="SAM" id="MobiDB-lite"/>
    </source>
</evidence>
<evidence type="ECO:0000313" key="3">
    <source>
        <dbReference type="EMBL" id="KAK6117116.1"/>
    </source>
</evidence>
<evidence type="ECO:0000259" key="2">
    <source>
        <dbReference type="Pfam" id="PF04424"/>
    </source>
</evidence>
<feature type="region of interest" description="Disordered" evidence="1">
    <location>
        <begin position="617"/>
        <end position="668"/>
    </location>
</feature>
<dbReference type="PANTHER" id="PTHR18063:SF6">
    <property type="entry name" value="UBIQUITIN CARBOXYL-TERMINAL HYDROLASE"/>
    <property type="match status" value="1"/>
</dbReference>
<feature type="compositionally biased region" description="Basic and acidic residues" evidence="1">
    <location>
        <begin position="657"/>
        <end position="668"/>
    </location>
</feature>
<gene>
    <name evidence="3" type="ORF">DH2020_049161</name>
</gene>
<name>A0ABR0U4J0_REHGL</name>
<dbReference type="EMBL" id="JABTTQ020003473">
    <property type="protein sequence ID" value="KAK6117116.1"/>
    <property type="molecule type" value="Genomic_DNA"/>
</dbReference>